<keyword evidence="2" id="KW-1185">Reference proteome</keyword>
<dbReference type="AlphaFoldDB" id="A0A917DT06"/>
<protein>
    <submittedName>
        <fullName evidence="1">Uncharacterized protein</fullName>
    </submittedName>
</protein>
<evidence type="ECO:0000313" key="2">
    <source>
        <dbReference type="Proteomes" id="UP000612456"/>
    </source>
</evidence>
<dbReference type="EMBL" id="BMHP01000002">
    <property type="protein sequence ID" value="GGD65914.1"/>
    <property type="molecule type" value="Genomic_DNA"/>
</dbReference>
<evidence type="ECO:0000313" key="1">
    <source>
        <dbReference type="EMBL" id="GGD65914.1"/>
    </source>
</evidence>
<organism evidence="1 2">
    <name type="scientific">Paenibacillus nasutitermitis</name>
    <dbReference type="NCBI Taxonomy" id="1652958"/>
    <lineage>
        <taxon>Bacteria</taxon>
        <taxon>Bacillati</taxon>
        <taxon>Bacillota</taxon>
        <taxon>Bacilli</taxon>
        <taxon>Bacillales</taxon>
        <taxon>Paenibacillaceae</taxon>
        <taxon>Paenibacillus</taxon>
    </lineage>
</organism>
<comment type="caution">
    <text evidence="1">The sequence shown here is derived from an EMBL/GenBank/DDBJ whole genome shotgun (WGS) entry which is preliminary data.</text>
</comment>
<name>A0A917DT06_9BACL</name>
<accession>A0A917DT06</accession>
<gene>
    <name evidence="1" type="ORF">GCM10010911_24610</name>
</gene>
<reference evidence="1" key="1">
    <citation type="journal article" date="2014" name="Int. J. Syst. Evol. Microbiol.">
        <title>Complete genome sequence of Corynebacterium casei LMG S-19264T (=DSM 44701T), isolated from a smear-ripened cheese.</title>
        <authorList>
            <consortium name="US DOE Joint Genome Institute (JGI-PGF)"/>
            <person name="Walter F."/>
            <person name="Albersmeier A."/>
            <person name="Kalinowski J."/>
            <person name="Ruckert C."/>
        </authorList>
    </citation>
    <scope>NUCLEOTIDE SEQUENCE</scope>
    <source>
        <strain evidence="1">CGMCC 1.15178</strain>
    </source>
</reference>
<proteinExistence type="predicted"/>
<sequence>MNVNQISLKRTQTPLQAFYLCLPIKDKQPKIILIPGTSSSSRSWRSFLCFLATVEIISDNNLVVGRNVSVFQLLKP</sequence>
<dbReference type="Proteomes" id="UP000612456">
    <property type="component" value="Unassembled WGS sequence"/>
</dbReference>
<reference evidence="1" key="2">
    <citation type="submission" date="2020-09" db="EMBL/GenBank/DDBJ databases">
        <authorList>
            <person name="Sun Q."/>
            <person name="Zhou Y."/>
        </authorList>
    </citation>
    <scope>NUCLEOTIDE SEQUENCE</scope>
    <source>
        <strain evidence="1">CGMCC 1.15178</strain>
    </source>
</reference>